<dbReference type="EMBL" id="KV419395">
    <property type="protein sequence ID" value="KZS98272.1"/>
    <property type="molecule type" value="Genomic_DNA"/>
</dbReference>
<reference evidence="2 3" key="1">
    <citation type="journal article" date="2016" name="Mol. Biol. Evol.">
        <title>Comparative Genomics of Early-Diverging Mushroom-Forming Fungi Provides Insights into the Origins of Lignocellulose Decay Capabilities.</title>
        <authorList>
            <person name="Nagy L.G."/>
            <person name="Riley R."/>
            <person name="Tritt A."/>
            <person name="Adam C."/>
            <person name="Daum C."/>
            <person name="Floudas D."/>
            <person name="Sun H."/>
            <person name="Yadav J.S."/>
            <person name="Pangilinan J."/>
            <person name="Larsson K.H."/>
            <person name="Matsuura K."/>
            <person name="Barry K."/>
            <person name="Labutti K."/>
            <person name="Kuo R."/>
            <person name="Ohm R.A."/>
            <person name="Bhattacharya S.S."/>
            <person name="Shirouzu T."/>
            <person name="Yoshinaga Y."/>
            <person name="Martin F.M."/>
            <person name="Grigoriev I.V."/>
            <person name="Hibbett D.S."/>
        </authorList>
    </citation>
    <scope>NUCLEOTIDE SEQUENCE [LARGE SCALE GENOMIC DNA]</scope>
    <source>
        <strain evidence="2 3">HHB9708</strain>
    </source>
</reference>
<proteinExistence type="predicted"/>
<accession>A0A164ZZA7</accession>
<feature type="compositionally biased region" description="Low complexity" evidence="1">
    <location>
        <begin position="60"/>
        <end position="71"/>
    </location>
</feature>
<protein>
    <submittedName>
        <fullName evidence="2">Uncharacterized protein</fullName>
    </submittedName>
</protein>
<gene>
    <name evidence="2" type="ORF">SISNIDRAFT_136882</name>
</gene>
<feature type="compositionally biased region" description="Basic and acidic residues" evidence="1">
    <location>
        <begin position="84"/>
        <end position="93"/>
    </location>
</feature>
<dbReference type="Proteomes" id="UP000076722">
    <property type="component" value="Unassembled WGS sequence"/>
</dbReference>
<dbReference type="AlphaFoldDB" id="A0A164ZZA7"/>
<evidence type="ECO:0000313" key="3">
    <source>
        <dbReference type="Proteomes" id="UP000076722"/>
    </source>
</evidence>
<feature type="region of interest" description="Disordered" evidence="1">
    <location>
        <begin position="60"/>
        <end position="96"/>
    </location>
</feature>
<keyword evidence="3" id="KW-1185">Reference proteome</keyword>
<evidence type="ECO:0000313" key="2">
    <source>
        <dbReference type="EMBL" id="KZS98272.1"/>
    </source>
</evidence>
<name>A0A164ZZA7_9AGAM</name>
<sequence>MSAPSRESRRVSEADIACPKLVRSDHSQFTRPTRFLPYNANPNGHPCASVSTQQTLPALSSLDLPSSGLSKPTRRSVTTRRISAAHDHSEERGSLGMGCRNVRATSVPEAPPAPAPEGLHPVVILENQSREICALRNLVEHQAHAISSLRVDIASMRATTAREFSSLRDIVTDSASPHTFQSASGMNGTQDYAIRHEVASMKNTMEVLKQEAVNKAAILDAIAGMKEQLDVLTRIVVHNLPLAGPSSDEEY</sequence>
<evidence type="ECO:0000256" key="1">
    <source>
        <dbReference type="SAM" id="MobiDB-lite"/>
    </source>
</evidence>
<organism evidence="2 3">
    <name type="scientific">Sistotremastrum niveocremeum HHB9708</name>
    <dbReference type="NCBI Taxonomy" id="1314777"/>
    <lineage>
        <taxon>Eukaryota</taxon>
        <taxon>Fungi</taxon>
        <taxon>Dikarya</taxon>
        <taxon>Basidiomycota</taxon>
        <taxon>Agaricomycotina</taxon>
        <taxon>Agaricomycetes</taxon>
        <taxon>Sistotremastrales</taxon>
        <taxon>Sistotremastraceae</taxon>
        <taxon>Sertulicium</taxon>
        <taxon>Sertulicium niveocremeum</taxon>
    </lineage>
</organism>